<organism evidence="1 2">
    <name type="scientific">Kuenenia stuttgartiensis</name>
    <dbReference type="NCBI Taxonomy" id="174633"/>
    <lineage>
        <taxon>Bacteria</taxon>
        <taxon>Pseudomonadati</taxon>
        <taxon>Planctomycetota</taxon>
        <taxon>Candidatus Brocadiia</taxon>
        <taxon>Candidatus Brocadiales</taxon>
        <taxon>Candidatus Brocadiaceae</taxon>
        <taxon>Candidatus Kuenenia</taxon>
    </lineage>
</organism>
<evidence type="ECO:0000313" key="2">
    <source>
        <dbReference type="Proteomes" id="UP000221734"/>
    </source>
</evidence>
<accession>A0A2C9CKC4</accession>
<gene>
    <name evidence="1" type="ORF">KSMBR1_3699</name>
</gene>
<evidence type="ECO:0000313" key="1">
    <source>
        <dbReference type="EMBL" id="SOH06172.1"/>
    </source>
</evidence>
<dbReference type="OrthoDB" id="298371at2"/>
<dbReference type="Pfam" id="PF18882">
    <property type="entry name" value="DUF5647"/>
    <property type="match status" value="1"/>
</dbReference>
<protein>
    <submittedName>
        <fullName evidence="1">Uncharacterized protein</fullName>
    </submittedName>
</protein>
<proteinExistence type="predicted"/>
<dbReference type="EMBL" id="LT934425">
    <property type="protein sequence ID" value="SOH06172.1"/>
    <property type="molecule type" value="Genomic_DNA"/>
</dbReference>
<sequence length="98" mass="11082">MKGKSKDFFMRNSGLSTEFSKYILDHPEMDELLTEEKVIIFLPEFDPELKKFNLTMAKEIEAGGGKVTYVKVKQLSPKVQSRLVGVEIGGDLGSHLKY</sequence>
<dbReference type="Proteomes" id="UP000221734">
    <property type="component" value="Chromosome Kuenenia_stuttgartiensis_MBR1"/>
</dbReference>
<name>A0A2C9CKC4_KUEST</name>
<keyword evidence="2" id="KW-1185">Reference proteome</keyword>
<dbReference type="InterPro" id="IPR043707">
    <property type="entry name" value="DUF5647"/>
</dbReference>
<reference evidence="2" key="1">
    <citation type="submission" date="2017-10" db="EMBL/GenBank/DDBJ databases">
        <authorList>
            <person name="Frank J."/>
        </authorList>
    </citation>
    <scope>NUCLEOTIDE SEQUENCE [LARGE SCALE GENOMIC DNA]</scope>
</reference>
<dbReference type="RefSeq" id="WP_099326651.1">
    <property type="nucleotide sequence ID" value="NZ_LT934425.1"/>
</dbReference>
<dbReference type="KEGG" id="kst:KSMBR1_3699"/>
<dbReference type="AlphaFoldDB" id="A0A2C9CKC4"/>